<keyword evidence="6 16" id="KW-0347">Helicase</keyword>
<keyword evidence="1" id="KW-0540">Nuclease</keyword>
<evidence type="ECO:0000259" key="18">
    <source>
        <dbReference type="PROSITE" id="PS51217"/>
    </source>
</evidence>
<dbReference type="GO" id="GO:0008854">
    <property type="term" value="F:exodeoxyribonuclease V activity"/>
    <property type="evidence" value="ECO:0007669"/>
    <property type="project" value="InterPro"/>
</dbReference>
<dbReference type="Pfam" id="PF13361">
    <property type="entry name" value="UvrD_C"/>
    <property type="match status" value="1"/>
</dbReference>
<evidence type="ECO:0000256" key="11">
    <source>
        <dbReference type="ARBA" id="ARBA00023204"/>
    </source>
</evidence>
<evidence type="ECO:0000256" key="2">
    <source>
        <dbReference type="ARBA" id="ARBA00022723"/>
    </source>
</evidence>
<organism evidence="19 20">
    <name type="scientific">Borrelia turcica IST7</name>
    <dbReference type="NCBI Taxonomy" id="1104446"/>
    <lineage>
        <taxon>Bacteria</taxon>
        <taxon>Pseudomonadati</taxon>
        <taxon>Spirochaetota</taxon>
        <taxon>Spirochaetia</taxon>
        <taxon>Spirochaetales</taxon>
        <taxon>Borreliaceae</taxon>
        <taxon>Borrelia</taxon>
    </lineage>
</organism>
<dbReference type="GO" id="GO:0046872">
    <property type="term" value="F:metal ion binding"/>
    <property type="evidence" value="ECO:0007669"/>
    <property type="project" value="UniProtKB-KW"/>
</dbReference>
<feature type="domain" description="UvrD-like helicase ATP-binding" evidence="17">
    <location>
        <begin position="1"/>
        <end position="437"/>
    </location>
</feature>
<dbReference type="InterPro" id="IPR038726">
    <property type="entry name" value="PDDEXK_AddAB-type"/>
</dbReference>
<dbReference type="PANTHER" id="PTHR11070:SF23">
    <property type="entry name" value="RECBCD ENZYME SUBUNIT RECB"/>
    <property type="match status" value="1"/>
</dbReference>
<dbReference type="GO" id="GO:0009338">
    <property type="term" value="C:exodeoxyribonuclease V complex"/>
    <property type="evidence" value="ECO:0007669"/>
    <property type="project" value="TreeGrafter"/>
</dbReference>
<keyword evidence="8 16" id="KW-0067">ATP-binding</keyword>
<name>A0A386PLE9_9SPIR</name>
<evidence type="ECO:0000256" key="1">
    <source>
        <dbReference type="ARBA" id="ARBA00022722"/>
    </source>
</evidence>
<evidence type="ECO:0000313" key="20">
    <source>
        <dbReference type="Proteomes" id="UP000275571"/>
    </source>
</evidence>
<evidence type="ECO:0000256" key="12">
    <source>
        <dbReference type="ARBA" id="ARBA00023235"/>
    </source>
</evidence>
<dbReference type="PANTHER" id="PTHR11070">
    <property type="entry name" value="UVRD / RECB / PCRA DNA HELICASE FAMILY MEMBER"/>
    <property type="match status" value="1"/>
</dbReference>
<dbReference type="InterPro" id="IPR027417">
    <property type="entry name" value="P-loop_NTPase"/>
</dbReference>
<dbReference type="PROSITE" id="PS51198">
    <property type="entry name" value="UVRD_HELICASE_ATP_BIND"/>
    <property type="match status" value="1"/>
</dbReference>
<dbReference type="GO" id="GO:0003677">
    <property type="term" value="F:DNA binding"/>
    <property type="evidence" value="ECO:0007669"/>
    <property type="project" value="UniProtKB-KW"/>
</dbReference>
<keyword evidence="9" id="KW-0460">Magnesium</keyword>
<keyword evidence="3 16" id="KW-0547">Nucleotide-binding</keyword>
<evidence type="ECO:0000313" key="19">
    <source>
        <dbReference type="EMBL" id="AYE36486.1"/>
    </source>
</evidence>
<dbReference type="EC" id="5.6.2.4" evidence="14"/>
<keyword evidence="5 16" id="KW-0378">Hydrolase</keyword>
<evidence type="ECO:0000256" key="5">
    <source>
        <dbReference type="ARBA" id="ARBA00022801"/>
    </source>
</evidence>
<protein>
    <recommendedName>
        <fullName evidence="14">DNA 3'-5' helicase</fullName>
        <ecNumber evidence="14">5.6.2.4</ecNumber>
    </recommendedName>
</protein>
<keyword evidence="20" id="KW-1185">Reference proteome</keyword>
<dbReference type="GO" id="GO:0005829">
    <property type="term" value="C:cytosol"/>
    <property type="evidence" value="ECO:0007669"/>
    <property type="project" value="TreeGrafter"/>
</dbReference>
<dbReference type="InterPro" id="IPR014016">
    <property type="entry name" value="UvrD-like_ATP-bd"/>
</dbReference>
<keyword evidence="4" id="KW-0227">DNA damage</keyword>
<dbReference type="Gene3D" id="1.10.486.10">
    <property type="entry name" value="PCRA, domain 4"/>
    <property type="match status" value="1"/>
</dbReference>
<evidence type="ECO:0000256" key="13">
    <source>
        <dbReference type="ARBA" id="ARBA00034617"/>
    </source>
</evidence>
<dbReference type="InterPro" id="IPR014017">
    <property type="entry name" value="DNA_helicase_UvrD-like_C"/>
</dbReference>
<evidence type="ECO:0000256" key="14">
    <source>
        <dbReference type="ARBA" id="ARBA00034808"/>
    </source>
</evidence>
<evidence type="ECO:0000256" key="9">
    <source>
        <dbReference type="ARBA" id="ARBA00022842"/>
    </source>
</evidence>
<dbReference type="Gene3D" id="3.40.50.300">
    <property type="entry name" value="P-loop containing nucleotide triphosphate hydrolases"/>
    <property type="match status" value="3"/>
</dbReference>
<evidence type="ECO:0000256" key="3">
    <source>
        <dbReference type="ARBA" id="ARBA00022741"/>
    </source>
</evidence>
<keyword evidence="10" id="KW-0238">DNA-binding</keyword>
<keyword evidence="11" id="KW-0234">DNA repair</keyword>
<comment type="catalytic activity">
    <reaction evidence="15">
        <text>ATP + H2O = ADP + phosphate + H(+)</text>
        <dbReference type="Rhea" id="RHEA:13065"/>
        <dbReference type="ChEBI" id="CHEBI:15377"/>
        <dbReference type="ChEBI" id="CHEBI:15378"/>
        <dbReference type="ChEBI" id="CHEBI:30616"/>
        <dbReference type="ChEBI" id="CHEBI:43474"/>
        <dbReference type="ChEBI" id="CHEBI:456216"/>
        <dbReference type="EC" id="5.6.2.4"/>
    </reaction>
</comment>
<dbReference type="Pfam" id="PF12705">
    <property type="entry name" value="PDDEXK_1"/>
    <property type="match status" value="1"/>
</dbReference>
<dbReference type="GO" id="GO:0000725">
    <property type="term" value="P:recombinational repair"/>
    <property type="evidence" value="ECO:0007669"/>
    <property type="project" value="TreeGrafter"/>
</dbReference>
<evidence type="ECO:0000259" key="17">
    <source>
        <dbReference type="PROSITE" id="PS51198"/>
    </source>
</evidence>
<reference evidence="19 20" key="1">
    <citation type="journal article" date="2018" name="Infect. Genet. Evol.">
        <title>Genome-wide analysis of Borrelia turcica and 'Candidatus Borrelia tachyglossi' shows relapsing fever-like genomes with unique genomic links to Lyme disease Borrelia.</title>
        <authorList>
            <person name="Gofton A.W."/>
            <person name="Margos G."/>
            <person name="Fingerle V."/>
            <person name="Hepner S."/>
            <person name="Loh S.M."/>
            <person name="Ryan U."/>
            <person name="Irwin P."/>
            <person name="Oskam C.L."/>
        </authorList>
    </citation>
    <scope>NUCLEOTIDE SEQUENCE [LARGE SCALE GENOMIC DNA]</scope>
    <source>
        <strain evidence="19 20">IST7</strain>
    </source>
</reference>
<dbReference type="GO" id="GO:0005524">
    <property type="term" value="F:ATP binding"/>
    <property type="evidence" value="ECO:0007669"/>
    <property type="project" value="UniProtKB-UniRule"/>
</dbReference>
<evidence type="ECO:0000256" key="8">
    <source>
        <dbReference type="ARBA" id="ARBA00022840"/>
    </source>
</evidence>
<feature type="domain" description="UvrD-like helicase C-terminal" evidence="18">
    <location>
        <begin position="458"/>
        <end position="743"/>
    </location>
</feature>
<dbReference type="PROSITE" id="PS51217">
    <property type="entry name" value="UVRD_HELICASE_CTER"/>
    <property type="match status" value="1"/>
</dbReference>
<sequence length="1153" mass="135850">MQEIIDKIKYNEKILIEASAGTGKTYTLEHTITSLLTNKIYSPSEILVLTFTKKATEEMHVRILKSIENAYNNSKTDKLLKEIYEQSNKIFISTIHKFALYSLNNFQIETENFSQYRVKENFTSEIDEIVYEFLRRTELLKKELAIKHYEFEIFTSNFANTNETIRYIREAYKRDKTQELGDWIKKQTIFQNILTNKDKLIYEYNLIIEELNTMTMEEKRTFLNKHNQGTKISEIKYRHEQDIVKITEILINNQFLHKIITSNINKNTTLSDKETWIKNSLIELSHKTSTDTEEKANQKTQKKSKLRKYIKLSVEYKILKYIERELASTINATNTIDQKHIILNFKAHLESPDRNFLNSIKSRYKIILIDESQDLDLMQIEIFEILNSCGIKLVFIADPKQIIYAFRNADVSFYNQGIKHKIKDDAKITLGINYRSNKKLVEPLNIMFSNIYNKKWISKIEQIEFSNSKTDPKNDNNNIFINDIEIEGINIIETEKDEDIIQKTALTIKYLLTNGKIYDNDTLRRIKESDITVLCRTSKEINLIDKALQSQDIKTNKTEKSFFKTKEFNEIFYLIKCLDRKQEFKTLSYVLTSKIINLPWELYLSFIERDEIHYIEEFISDIIYLLENKEITLTKAIDTIISNKDFWIKLAKNFNSPTFTEFAITKKSYREILINEEKFEELNNYETSLDFISKVYYQEKDVESLISTLETLIINKDFEEDEDNRDIKDSKSIEILTIHKSKGLSLNIVFLIGDLQDSKNKSLLKSSEPFYKFCSEDKIEYDFFKLKENQEFALLKFLNEEKNLFYVGTTRARFALFIINKGKVTSIMLTLAETKIIAGINLDFNVYNLLQTHQFNKLDTSCNADIKLIPPPPINKNLFRKEYTHSYTSLASMNKSIHYTNKEIKDDADYDNDDSSIKETLPKGKDIGNILHAIMEEINFRDAKSTFASFKEMNISLIQKKIRHFNSNLNTSEIQEALTQMIYNILNTKIKLINARLCDIQELQKEMEFLIRIGNKTNEQKNLFMNYKELNLNLNDGYIKGIIDLTFKINNKVYILDYKTNYLGQSIKDYSPANLKKIMKQEQYDLQYKIYALGIKKILFKNMEKYNKNFGGIIYLFTRAFKEKTKSQSSTQYGIYTALPKFKELDLEHIFTT</sequence>
<accession>A0A386PLE9</accession>
<dbReference type="InterPro" id="IPR011604">
    <property type="entry name" value="PDDEXK-like_dom_sf"/>
</dbReference>
<evidence type="ECO:0000256" key="6">
    <source>
        <dbReference type="ARBA" id="ARBA00022806"/>
    </source>
</evidence>
<dbReference type="NCBIfam" id="TIGR00609">
    <property type="entry name" value="recB"/>
    <property type="match status" value="1"/>
</dbReference>
<dbReference type="CDD" id="cd22352">
    <property type="entry name" value="RecB_C-like"/>
    <property type="match status" value="1"/>
</dbReference>
<dbReference type="RefSeq" id="WP_120104406.1">
    <property type="nucleotide sequence ID" value="NZ_CP028884.1"/>
</dbReference>
<dbReference type="OrthoDB" id="9810135at2"/>
<dbReference type="InterPro" id="IPR011335">
    <property type="entry name" value="Restrct_endonuc-II-like"/>
</dbReference>
<evidence type="ECO:0000256" key="7">
    <source>
        <dbReference type="ARBA" id="ARBA00022839"/>
    </source>
</evidence>
<dbReference type="Pfam" id="PF00580">
    <property type="entry name" value="UvrD-helicase"/>
    <property type="match status" value="2"/>
</dbReference>
<dbReference type="Proteomes" id="UP000275571">
    <property type="component" value="Chromosome"/>
</dbReference>
<evidence type="ECO:0000256" key="16">
    <source>
        <dbReference type="PROSITE-ProRule" id="PRU00560"/>
    </source>
</evidence>
<keyword evidence="7" id="KW-0269">Exonuclease</keyword>
<dbReference type="InterPro" id="IPR000212">
    <property type="entry name" value="DNA_helicase_UvrD/REP"/>
</dbReference>
<dbReference type="SUPFAM" id="SSF52980">
    <property type="entry name" value="Restriction endonuclease-like"/>
    <property type="match status" value="1"/>
</dbReference>
<comment type="catalytic activity">
    <reaction evidence="13">
        <text>Couples ATP hydrolysis with the unwinding of duplex DNA by translocating in the 3'-5' direction.</text>
        <dbReference type="EC" id="5.6.2.4"/>
    </reaction>
</comment>
<dbReference type="AlphaFoldDB" id="A0A386PLE9"/>
<gene>
    <name evidence="19" type="primary">recB</name>
    <name evidence="19" type="ORF">DB313_03320</name>
</gene>
<keyword evidence="2" id="KW-0479">Metal-binding</keyword>
<feature type="binding site" evidence="16">
    <location>
        <begin position="18"/>
        <end position="25"/>
    </location>
    <ligand>
        <name>ATP</name>
        <dbReference type="ChEBI" id="CHEBI:30616"/>
    </ligand>
</feature>
<evidence type="ECO:0000256" key="10">
    <source>
        <dbReference type="ARBA" id="ARBA00023125"/>
    </source>
</evidence>
<keyword evidence="12" id="KW-0413">Isomerase</keyword>
<dbReference type="KEGG" id="btur:DB313_03320"/>
<evidence type="ECO:0000256" key="4">
    <source>
        <dbReference type="ARBA" id="ARBA00022763"/>
    </source>
</evidence>
<proteinExistence type="predicted"/>
<dbReference type="SUPFAM" id="SSF52540">
    <property type="entry name" value="P-loop containing nucleoside triphosphate hydrolases"/>
    <property type="match status" value="1"/>
</dbReference>
<evidence type="ECO:0000256" key="15">
    <source>
        <dbReference type="ARBA" id="ARBA00048988"/>
    </source>
</evidence>
<dbReference type="InterPro" id="IPR004586">
    <property type="entry name" value="RecB"/>
</dbReference>
<dbReference type="GO" id="GO:0043138">
    <property type="term" value="F:3'-5' DNA helicase activity"/>
    <property type="evidence" value="ECO:0007669"/>
    <property type="project" value="UniProtKB-EC"/>
</dbReference>
<dbReference type="EMBL" id="CP028884">
    <property type="protein sequence ID" value="AYE36486.1"/>
    <property type="molecule type" value="Genomic_DNA"/>
</dbReference>
<dbReference type="Gene3D" id="3.90.320.10">
    <property type="match status" value="1"/>
</dbReference>